<accession>A0ABX3CSX5</accession>
<evidence type="ECO:0000256" key="1">
    <source>
        <dbReference type="ARBA" id="ARBA00004141"/>
    </source>
</evidence>
<feature type="transmembrane region" description="Helical" evidence="6">
    <location>
        <begin position="208"/>
        <end position="234"/>
    </location>
</feature>
<dbReference type="InterPro" id="IPR035906">
    <property type="entry name" value="MetI-like_sf"/>
</dbReference>
<sequence>MLKSMNIKLVLGVLLFGGFILISLIGPLIAPYEVDYNKKIGYTQTAEGQQLVSSPFPPSQEFKFGTDKWGYDILTLMLHGAKYTVLGTLLIAIARVLLGGIAGILMGLHKKKRTLRKATISVWSGIPTFVIIYFIMVGININSSIPIWGLILIQSVLMIFLGVSSVYNVIFSKTAEIKKELYVVASISLGASNNHIMVKHIWPALKGNIMIILINEAILVLHLIGQLGIFNLFFGGTHQQFFPTIYLSVTHEWSGLIGQARGFMYHSHWIILFPLLAYILFLFSLYLTSSGLSDLQVKKVRKASLL</sequence>
<dbReference type="Pfam" id="PF00528">
    <property type="entry name" value="BPD_transp_1"/>
    <property type="match status" value="1"/>
</dbReference>
<keyword evidence="4 6" id="KW-1133">Transmembrane helix</keyword>
<evidence type="ECO:0000256" key="4">
    <source>
        <dbReference type="ARBA" id="ARBA00022989"/>
    </source>
</evidence>
<evidence type="ECO:0000256" key="5">
    <source>
        <dbReference type="ARBA" id="ARBA00023136"/>
    </source>
</evidence>
<name>A0ABX3CSX5_9BACI</name>
<gene>
    <name evidence="8" type="ORF">BBV17_18980</name>
</gene>
<evidence type="ECO:0000313" key="8">
    <source>
        <dbReference type="EMBL" id="OHX48186.1"/>
    </source>
</evidence>
<keyword evidence="3 6" id="KW-0812">Transmembrane</keyword>
<keyword evidence="9" id="KW-1185">Reference proteome</keyword>
<dbReference type="PANTHER" id="PTHR43839">
    <property type="entry name" value="OPPC IN A BINDING PROTEIN-DEPENDENT TRANSPORT SYSTEM"/>
    <property type="match status" value="1"/>
</dbReference>
<dbReference type="CDD" id="cd06261">
    <property type="entry name" value="TM_PBP2"/>
    <property type="match status" value="1"/>
</dbReference>
<reference evidence="8 9" key="1">
    <citation type="submission" date="2016-07" db="EMBL/GenBank/DDBJ databases">
        <title>Bacillus oceanisediminis whole genome.</title>
        <authorList>
            <person name="Pal Y."/>
            <person name="Verma A."/>
            <person name="Mual P."/>
            <person name="Srinivasan K."/>
        </authorList>
    </citation>
    <scope>NUCLEOTIDE SEQUENCE [LARGE SCALE GENOMIC DNA]</scope>
    <source>
        <strain evidence="8 9">Bhandara28</strain>
    </source>
</reference>
<evidence type="ECO:0000256" key="6">
    <source>
        <dbReference type="RuleBase" id="RU363032"/>
    </source>
</evidence>
<feature type="transmembrane region" description="Helical" evidence="6">
    <location>
        <begin position="120"/>
        <end position="141"/>
    </location>
</feature>
<protein>
    <submittedName>
        <fullName evidence="8">Peptide ABC transporter permease</fullName>
    </submittedName>
</protein>
<dbReference type="Proteomes" id="UP000180194">
    <property type="component" value="Unassembled WGS sequence"/>
</dbReference>
<proteinExistence type="inferred from homology"/>
<comment type="caution">
    <text evidence="8">The sequence shown here is derived from an EMBL/GenBank/DDBJ whole genome shotgun (WGS) entry which is preliminary data.</text>
</comment>
<comment type="subcellular location">
    <subcellularLocation>
        <location evidence="6">Cell membrane</location>
        <topology evidence="6">Multi-pass membrane protein</topology>
    </subcellularLocation>
    <subcellularLocation>
        <location evidence="1">Membrane</location>
        <topology evidence="1">Multi-pass membrane protein</topology>
    </subcellularLocation>
</comment>
<organism evidence="8 9">
    <name type="scientific">Cytobacillus oceanisediminis</name>
    <dbReference type="NCBI Taxonomy" id="665099"/>
    <lineage>
        <taxon>Bacteria</taxon>
        <taxon>Bacillati</taxon>
        <taxon>Bacillota</taxon>
        <taxon>Bacilli</taxon>
        <taxon>Bacillales</taxon>
        <taxon>Bacillaceae</taxon>
        <taxon>Cytobacillus</taxon>
    </lineage>
</organism>
<keyword evidence="2 6" id="KW-0813">Transport</keyword>
<dbReference type="SUPFAM" id="SSF161098">
    <property type="entry name" value="MetI-like"/>
    <property type="match status" value="1"/>
</dbReference>
<evidence type="ECO:0000256" key="3">
    <source>
        <dbReference type="ARBA" id="ARBA00022692"/>
    </source>
</evidence>
<feature type="domain" description="ABC transmembrane type-1" evidence="7">
    <location>
        <begin position="85"/>
        <end position="289"/>
    </location>
</feature>
<dbReference type="EMBL" id="MBRJ01000022">
    <property type="protein sequence ID" value="OHX48186.1"/>
    <property type="molecule type" value="Genomic_DNA"/>
</dbReference>
<evidence type="ECO:0000256" key="2">
    <source>
        <dbReference type="ARBA" id="ARBA00022448"/>
    </source>
</evidence>
<evidence type="ECO:0000259" key="7">
    <source>
        <dbReference type="PROSITE" id="PS50928"/>
    </source>
</evidence>
<feature type="transmembrane region" description="Helical" evidence="6">
    <location>
        <begin position="83"/>
        <end position="108"/>
    </location>
</feature>
<dbReference type="PANTHER" id="PTHR43839:SF3">
    <property type="entry name" value="OLIGOPEPTIDE ABC TRANSPORTER, PERMEASE PROTEIN"/>
    <property type="match status" value="1"/>
</dbReference>
<comment type="similarity">
    <text evidence="6">Belongs to the binding-protein-dependent transport system permease family.</text>
</comment>
<dbReference type="Gene3D" id="1.10.3720.10">
    <property type="entry name" value="MetI-like"/>
    <property type="match status" value="1"/>
</dbReference>
<keyword evidence="5 6" id="KW-0472">Membrane</keyword>
<dbReference type="PROSITE" id="PS50928">
    <property type="entry name" value="ABC_TM1"/>
    <property type="match status" value="1"/>
</dbReference>
<evidence type="ECO:0000313" key="9">
    <source>
        <dbReference type="Proteomes" id="UP000180194"/>
    </source>
</evidence>
<feature type="transmembrane region" description="Helical" evidence="6">
    <location>
        <begin position="269"/>
        <end position="287"/>
    </location>
</feature>
<feature type="transmembrane region" description="Helical" evidence="6">
    <location>
        <begin position="147"/>
        <end position="169"/>
    </location>
</feature>
<dbReference type="InterPro" id="IPR000515">
    <property type="entry name" value="MetI-like"/>
</dbReference>
<feature type="transmembrane region" description="Helical" evidence="6">
    <location>
        <begin position="9"/>
        <end position="30"/>
    </location>
</feature>